<evidence type="ECO:0000313" key="2">
    <source>
        <dbReference type="Proteomes" id="UP000287547"/>
    </source>
</evidence>
<dbReference type="OrthoDB" id="3203519at2"/>
<sequence>MAESDLPVEVTTLICDPLRDDVLLRLAGPVMLPPGSLVELADGTVAGVSSVRLNAADGHHPELIMHVTRSCHPARDSP</sequence>
<reference evidence="1 2" key="1">
    <citation type="submission" date="2018-05" db="EMBL/GenBank/DDBJ databases">
        <title>Evolution of GPA BGCs.</title>
        <authorList>
            <person name="Waglechner N."/>
            <person name="Wright G.D."/>
        </authorList>
    </citation>
    <scope>NUCLEOTIDE SEQUENCE [LARGE SCALE GENOMIC DNA]</scope>
    <source>
        <strain evidence="1 2">A82846</strain>
    </source>
</reference>
<dbReference type="EMBL" id="QHKI01000013">
    <property type="protein sequence ID" value="RSM85235.1"/>
    <property type="molecule type" value="Genomic_DNA"/>
</dbReference>
<name>A0A428ZAZ4_KIBAR</name>
<dbReference type="Proteomes" id="UP000287547">
    <property type="component" value="Unassembled WGS sequence"/>
</dbReference>
<protein>
    <submittedName>
        <fullName evidence="1">Uncharacterized protein</fullName>
    </submittedName>
</protein>
<gene>
    <name evidence="1" type="ORF">DMH04_18265</name>
</gene>
<evidence type="ECO:0000313" key="1">
    <source>
        <dbReference type="EMBL" id="RSM85235.1"/>
    </source>
</evidence>
<accession>A0A428ZAZ4</accession>
<comment type="caution">
    <text evidence="1">The sequence shown here is derived from an EMBL/GenBank/DDBJ whole genome shotgun (WGS) entry which is preliminary data.</text>
</comment>
<dbReference type="RefSeq" id="WP_037267617.1">
    <property type="nucleotide sequence ID" value="NZ_QHKI01000013.1"/>
</dbReference>
<organism evidence="1 2">
    <name type="scientific">Kibdelosporangium aridum</name>
    <dbReference type="NCBI Taxonomy" id="2030"/>
    <lineage>
        <taxon>Bacteria</taxon>
        <taxon>Bacillati</taxon>
        <taxon>Actinomycetota</taxon>
        <taxon>Actinomycetes</taxon>
        <taxon>Pseudonocardiales</taxon>
        <taxon>Pseudonocardiaceae</taxon>
        <taxon>Kibdelosporangium</taxon>
    </lineage>
</organism>
<dbReference type="AlphaFoldDB" id="A0A428ZAZ4"/>
<proteinExistence type="predicted"/>